<dbReference type="EMBL" id="MHKB01000013">
    <property type="protein sequence ID" value="OGY78637.1"/>
    <property type="molecule type" value="Genomic_DNA"/>
</dbReference>
<evidence type="ECO:0000259" key="1">
    <source>
        <dbReference type="Pfam" id="PF21956"/>
    </source>
</evidence>
<reference evidence="2 3" key="1">
    <citation type="journal article" date="2016" name="Nat. Commun.">
        <title>Thousands of microbial genomes shed light on interconnected biogeochemical processes in an aquifer system.</title>
        <authorList>
            <person name="Anantharaman K."/>
            <person name="Brown C.T."/>
            <person name="Hug L.A."/>
            <person name="Sharon I."/>
            <person name="Castelle C.J."/>
            <person name="Probst A.J."/>
            <person name="Thomas B.C."/>
            <person name="Singh A."/>
            <person name="Wilkins M.J."/>
            <person name="Karaoz U."/>
            <person name="Brodie E.L."/>
            <person name="Williams K.H."/>
            <person name="Hubbard S.S."/>
            <person name="Banfield J.F."/>
        </authorList>
    </citation>
    <scope>NUCLEOTIDE SEQUENCE [LARGE SCALE GENOMIC DNA]</scope>
</reference>
<sequence>MFKPLLWSFRWKDLDVTSDKDDIILNTINEGTLAHWRWIIDTYGKKTIRKTLEKRLASELHPESKNLARVVFDIKKFRYVR</sequence>
<accession>A0A1G2ARM5</accession>
<comment type="caution">
    <text evidence="2">The sequence shown here is derived from an EMBL/GenBank/DDBJ whole genome shotgun (WGS) entry which is preliminary data.</text>
</comment>
<feature type="domain" description="DUF6922" evidence="1">
    <location>
        <begin position="2"/>
        <end position="52"/>
    </location>
</feature>
<protein>
    <recommendedName>
        <fullName evidence="1">DUF6922 domain-containing protein</fullName>
    </recommendedName>
</protein>
<organism evidence="2 3">
    <name type="scientific">Candidatus Kerfeldbacteria bacterium RIFCSPHIGHO2_02_FULL_42_14</name>
    <dbReference type="NCBI Taxonomy" id="1798540"/>
    <lineage>
        <taxon>Bacteria</taxon>
        <taxon>Candidatus Kerfeldiibacteriota</taxon>
    </lineage>
</organism>
<evidence type="ECO:0000313" key="3">
    <source>
        <dbReference type="Proteomes" id="UP000177165"/>
    </source>
</evidence>
<dbReference type="Proteomes" id="UP000177165">
    <property type="component" value="Unassembled WGS sequence"/>
</dbReference>
<dbReference type="STRING" id="1798540.A3B74_04640"/>
<gene>
    <name evidence="2" type="ORF">A3B74_04640</name>
</gene>
<proteinExistence type="predicted"/>
<dbReference type="InterPro" id="IPR053830">
    <property type="entry name" value="DUF6922"/>
</dbReference>
<evidence type="ECO:0000313" key="2">
    <source>
        <dbReference type="EMBL" id="OGY78637.1"/>
    </source>
</evidence>
<dbReference type="Pfam" id="PF21956">
    <property type="entry name" value="DUF6922"/>
    <property type="match status" value="1"/>
</dbReference>
<name>A0A1G2ARM5_9BACT</name>
<dbReference type="AlphaFoldDB" id="A0A1G2ARM5"/>